<reference evidence="1 2" key="2">
    <citation type="journal article" date="2016" name="Genome Announc.">
        <title>Genome Sequence of Nitrosomonas communis Strain Nm2, a Mesophilic Ammonia-Oxidizing Bacterium Isolated from Mediterranean Soil.</title>
        <authorList>
            <person name="Kozlowski J.A."/>
            <person name="Kits K.D."/>
            <person name="Stein L.Y."/>
        </authorList>
    </citation>
    <scope>NUCLEOTIDE SEQUENCE [LARGE SCALE GENOMIC DNA]</scope>
    <source>
        <strain evidence="1 2">Nm2</strain>
    </source>
</reference>
<reference evidence="2" key="1">
    <citation type="submission" date="2015-05" db="EMBL/GenBank/DDBJ databases">
        <title>Draft genome of Nitrosomonas communis strain Nm2.</title>
        <authorList>
            <person name="Kozlowski J.A."/>
            <person name="Kits K.D."/>
            <person name="Stein L.Y."/>
        </authorList>
    </citation>
    <scope>NUCLEOTIDE SEQUENCE [LARGE SCALE GENOMIC DNA]</scope>
    <source>
        <strain evidence="2">Nm2</strain>
    </source>
</reference>
<name>A0A0F7KH77_9PROT</name>
<organism evidence="1 2">
    <name type="scientific">Nitrosomonas communis</name>
    <dbReference type="NCBI Taxonomy" id="44574"/>
    <lineage>
        <taxon>Bacteria</taxon>
        <taxon>Pseudomonadati</taxon>
        <taxon>Pseudomonadota</taxon>
        <taxon>Betaproteobacteria</taxon>
        <taxon>Nitrosomonadales</taxon>
        <taxon>Nitrosomonadaceae</taxon>
        <taxon>Nitrosomonas</taxon>
    </lineage>
</organism>
<dbReference type="Proteomes" id="UP000034156">
    <property type="component" value="Chromosome"/>
</dbReference>
<protein>
    <submittedName>
        <fullName evidence="1">Uncharacterized protein</fullName>
    </submittedName>
</protein>
<sequence>MLDLRGLFNGALTVSMIEHLHKHQCYFPTAQTLYKSRQLQKNRYRIHRNLTPLRMKPFFKTA</sequence>
<evidence type="ECO:0000313" key="1">
    <source>
        <dbReference type="EMBL" id="AKH38851.1"/>
    </source>
</evidence>
<keyword evidence="2" id="KW-1185">Reference proteome</keyword>
<dbReference type="PATRIC" id="fig|44574.3.peg.3693"/>
<gene>
    <name evidence="1" type="ORF">AAW31_15275</name>
</gene>
<evidence type="ECO:0000313" key="2">
    <source>
        <dbReference type="Proteomes" id="UP000034156"/>
    </source>
</evidence>
<dbReference type="KEGG" id="nco:AAW31_15275"/>
<accession>A0A0F7KH77</accession>
<dbReference type="EMBL" id="CP011451">
    <property type="protein sequence ID" value="AKH38851.1"/>
    <property type="molecule type" value="Genomic_DNA"/>
</dbReference>
<proteinExistence type="predicted"/>
<dbReference type="AlphaFoldDB" id="A0A0F7KH77"/>